<dbReference type="InterPro" id="IPR050857">
    <property type="entry name" value="D-2-hydroxyacid_DH"/>
</dbReference>
<dbReference type="AlphaFoldDB" id="A0A1S6QL16"/>
<dbReference type="PANTHER" id="PTHR42789:SF1">
    <property type="entry name" value="D-ISOMER SPECIFIC 2-HYDROXYACID DEHYDROGENASE FAMILY PROTEIN (AFU_ORTHOLOGUE AFUA_6G10090)"/>
    <property type="match status" value="1"/>
</dbReference>
<dbReference type="Pfam" id="PF02826">
    <property type="entry name" value="2-Hacid_dh_C"/>
    <property type="match status" value="1"/>
</dbReference>
<dbReference type="Proteomes" id="UP000030361">
    <property type="component" value="Chromosome"/>
</dbReference>
<keyword evidence="4" id="KW-0520">NAD</keyword>
<reference evidence="8 9" key="1">
    <citation type="journal article" date="2015" name="Genome Announc.">
        <title>Genome Sequence of Lactobacillus curieae CCTCC M 2011381T, a Novel Producer of Gamma-aminobutyric Acid.</title>
        <authorList>
            <person name="Wang Y."/>
            <person name="Wang Y."/>
            <person name="Lang C."/>
            <person name="Wei D."/>
            <person name="Xu P."/>
            <person name="Xie J."/>
        </authorList>
    </citation>
    <scope>NUCLEOTIDE SEQUENCE [LARGE SCALE GENOMIC DNA]</scope>
    <source>
        <strain evidence="8 9">CCTCC M 2011381</strain>
    </source>
</reference>
<dbReference type="InterPro" id="IPR029752">
    <property type="entry name" value="D-isomer_DH_CS1"/>
</dbReference>
<dbReference type="eggNOG" id="COG1052">
    <property type="taxonomic scope" value="Bacteria"/>
</dbReference>
<comment type="similarity">
    <text evidence="1 5">Belongs to the D-isomer specific 2-hydroxyacid dehydrogenase family.</text>
</comment>
<dbReference type="CDD" id="cd12172">
    <property type="entry name" value="PGDH_like_2"/>
    <property type="match status" value="1"/>
</dbReference>
<evidence type="ECO:0000259" key="6">
    <source>
        <dbReference type="Pfam" id="PF00389"/>
    </source>
</evidence>
<proteinExistence type="inferred from homology"/>
<dbReference type="SUPFAM" id="SSF52283">
    <property type="entry name" value="Formate/glycerate dehydrogenase catalytic domain-like"/>
    <property type="match status" value="1"/>
</dbReference>
<evidence type="ECO:0000256" key="4">
    <source>
        <dbReference type="ARBA" id="ARBA00023027"/>
    </source>
</evidence>
<evidence type="ECO:0000313" key="9">
    <source>
        <dbReference type="Proteomes" id="UP000030361"/>
    </source>
</evidence>
<dbReference type="GO" id="GO:0008652">
    <property type="term" value="P:amino acid biosynthetic process"/>
    <property type="evidence" value="ECO:0007669"/>
    <property type="project" value="UniProtKB-KW"/>
</dbReference>
<feature type="domain" description="D-isomer specific 2-hydroxyacid dehydrogenase NAD-binding" evidence="7">
    <location>
        <begin position="109"/>
        <end position="277"/>
    </location>
</feature>
<dbReference type="KEGG" id="lcu:PL11_001220"/>
<accession>A0A1S6QL16</accession>
<evidence type="ECO:0000256" key="1">
    <source>
        <dbReference type="ARBA" id="ARBA00005854"/>
    </source>
</evidence>
<organism evidence="8 9">
    <name type="scientific">Lentilactobacillus curieae</name>
    <dbReference type="NCBI Taxonomy" id="1138822"/>
    <lineage>
        <taxon>Bacteria</taxon>
        <taxon>Bacillati</taxon>
        <taxon>Bacillota</taxon>
        <taxon>Bacilli</taxon>
        <taxon>Lactobacillales</taxon>
        <taxon>Lactobacillaceae</taxon>
        <taxon>Lentilactobacillus</taxon>
    </lineage>
</organism>
<evidence type="ECO:0000256" key="5">
    <source>
        <dbReference type="RuleBase" id="RU003719"/>
    </source>
</evidence>
<dbReference type="GO" id="GO:0051287">
    <property type="term" value="F:NAD binding"/>
    <property type="evidence" value="ECO:0007669"/>
    <property type="project" value="InterPro"/>
</dbReference>
<keyword evidence="9" id="KW-1185">Reference proteome</keyword>
<evidence type="ECO:0000256" key="3">
    <source>
        <dbReference type="ARBA" id="ARBA00023002"/>
    </source>
</evidence>
<dbReference type="SUPFAM" id="SSF51735">
    <property type="entry name" value="NAD(P)-binding Rossmann-fold domains"/>
    <property type="match status" value="1"/>
</dbReference>
<keyword evidence="2" id="KW-0028">Amino-acid biosynthesis</keyword>
<dbReference type="PROSITE" id="PS00065">
    <property type="entry name" value="D_2_HYDROXYACID_DH_1"/>
    <property type="match status" value="1"/>
</dbReference>
<feature type="domain" description="D-isomer specific 2-hydroxyacid dehydrogenase catalytic" evidence="6">
    <location>
        <begin position="16"/>
        <end position="309"/>
    </location>
</feature>
<protein>
    <submittedName>
        <fullName evidence="8">3-phosphoglycerate dehydrogenase</fullName>
    </submittedName>
</protein>
<evidence type="ECO:0000256" key="2">
    <source>
        <dbReference type="ARBA" id="ARBA00022605"/>
    </source>
</evidence>
<dbReference type="Pfam" id="PF00389">
    <property type="entry name" value="2-Hacid_dh"/>
    <property type="match status" value="1"/>
</dbReference>
<dbReference type="Gene3D" id="3.40.50.720">
    <property type="entry name" value="NAD(P)-binding Rossmann-like Domain"/>
    <property type="match status" value="2"/>
</dbReference>
<evidence type="ECO:0000313" key="8">
    <source>
        <dbReference type="EMBL" id="AQW22291.1"/>
    </source>
</evidence>
<dbReference type="InterPro" id="IPR036291">
    <property type="entry name" value="NAD(P)-bd_dom_sf"/>
</dbReference>
<gene>
    <name evidence="8" type="ORF">PL11_001220</name>
</gene>
<evidence type="ECO:0000259" key="7">
    <source>
        <dbReference type="Pfam" id="PF02826"/>
    </source>
</evidence>
<sequence>MIHMNNRVVVPKGMIEAGNQYLRDHGYEPVIVDNNENAILKEAKDAVGAILFVEPFTASTIDQMPNLKIIARHGVGYDAVDYEYAAKKGIWVTITPNANASTVAETTLAEIFDVSKNIVTHTETMKNGDGPRPLGFDLEGKTLGIMGYGRIGQMVAKKVSGLGMNVLLYSRTQKDTPYGNFADRDTILSESDILTLHMPVTPETKYGIGAAEFKQMKSTATLINLGRGALVDQDALIEALKTGEIGQAALDVTDPEPLPRNSELYKLDNVLLTPHIASSTVESMTRMAVDAASEVVRVLDGGDPKWPVNKI</sequence>
<name>A0A1S6QL16_9LACO</name>
<dbReference type="GO" id="GO:0016616">
    <property type="term" value="F:oxidoreductase activity, acting on the CH-OH group of donors, NAD or NADP as acceptor"/>
    <property type="evidence" value="ECO:0007669"/>
    <property type="project" value="InterPro"/>
</dbReference>
<dbReference type="FunFam" id="3.40.50.720:FF:000203">
    <property type="entry name" value="D-3-phosphoglycerate dehydrogenase (SerA)"/>
    <property type="match status" value="1"/>
</dbReference>
<dbReference type="EMBL" id="CP018906">
    <property type="protein sequence ID" value="AQW22291.1"/>
    <property type="molecule type" value="Genomic_DNA"/>
</dbReference>
<dbReference type="PANTHER" id="PTHR42789">
    <property type="entry name" value="D-ISOMER SPECIFIC 2-HYDROXYACID DEHYDROGENASE FAMILY PROTEIN (AFU_ORTHOLOGUE AFUA_6G10090)"/>
    <property type="match status" value="1"/>
</dbReference>
<dbReference type="InterPro" id="IPR006139">
    <property type="entry name" value="D-isomer_2_OHA_DH_cat_dom"/>
</dbReference>
<dbReference type="OrthoDB" id="9805416at2"/>
<dbReference type="InterPro" id="IPR006140">
    <property type="entry name" value="D-isomer_DH_NAD-bd"/>
</dbReference>
<keyword evidence="3 5" id="KW-0560">Oxidoreductase</keyword>